<keyword evidence="5" id="KW-0812">Transmembrane</keyword>
<dbReference type="Proteomes" id="UP000199377">
    <property type="component" value="Unassembled WGS sequence"/>
</dbReference>
<keyword evidence="5" id="KW-1133">Transmembrane helix</keyword>
<keyword evidence="7" id="KW-1185">Reference proteome</keyword>
<evidence type="ECO:0000256" key="5">
    <source>
        <dbReference type="SAM" id="Phobius"/>
    </source>
</evidence>
<dbReference type="InterPro" id="IPR005702">
    <property type="entry name" value="Wzc-like_C"/>
</dbReference>
<proteinExistence type="predicted"/>
<dbReference type="STRING" id="1114924.SAMN05216258_107258"/>
<dbReference type="OrthoDB" id="230260at2"/>
<dbReference type="PANTHER" id="PTHR32309:SF31">
    <property type="entry name" value="CAPSULAR EXOPOLYSACCHARIDE FAMILY"/>
    <property type="match status" value="1"/>
</dbReference>
<gene>
    <name evidence="6" type="ORF">SAMN05216258_107258</name>
</gene>
<evidence type="ECO:0000313" key="6">
    <source>
        <dbReference type="EMBL" id="SFI52366.1"/>
    </source>
</evidence>
<dbReference type="PANTHER" id="PTHR32309">
    <property type="entry name" value="TYROSINE-PROTEIN KINASE"/>
    <property type="match status" value="1"/>
</dbReference>
<feature type="transmembrane region" description="Helical" evidence="5">
    <location>
        <begin position="385"/>
        <end position="406"/>
    </location>
</feature>
<dbReference type="InterPro" id="IPR050445">
    <property type="entry name" value="Bact_polysacc_biosynth/exp"/>
</dbReference>
<feature type="region of interest" description="Disordered" evidence="4">
    <location>
        <begin position="646"/>
        <end position="671"/>
    </location>
</feature>
<organism evidence="6 7">
    <name type="scientific">Albimonas pacifica</name>
    <dbReference type="NCBI Taxonomy" id="1114924"/>
    <lineage>
        <taxon>Bacteria</taxon>
        <taxon>Pseudomonadati</taxon>
        <taxon>Pseudomonadota</taxon>
        <taxon>Alphaproteobacteria</taxon>
        <taxon>Rhodobacterales</taxon>
        <taxon>Paracoccaceae</taxon>
        <taxon>Albimonas</taxon>
    </lineage>
</organism>
<name>A0A1I3IWR6_9RHOB</name>
<protein>
    <submittedName>
        <fullName evidence="6">Chromosome partitioning ATPase, Mrp family, contains Fe-S cluster</fullName>
    </submittedName>
</protein>
<evidence type="ECO:0000256" key="3">
    <source>
        <dbReference type="SAM" id="Coils"/>
    </source>
</evidence>
<dbReference type="Gene3D" id="3.40.50.300">
    <property type="entry name" value="P-loop containing nucleotide triphosphate hydrolases"/>
    <property type="match status" value="1"/>
</dbReference>
<accession>A0A1I3IWR6</accession>
<keyword evidence="1" id="KW-0547">Nucleotide-binding</keyword>
<dbReference type="InterPro" id="IPR027417">
    <property type="entry name" value="P-loop_NTPase"/>
</dbReference>
<dbReference type="EMBL" id="FOQH01000007">
    <property type="protein sequence ID" value="SFI52366.1"/>
    <property type="molecule type" value="Genomic_DNA"/>
</dbReference>
<keyword evidence="5" id="KW-0472">Membrane</keyword>
<evidence type="ECO:0000256" key="1">
    <source>
        <dbReference type="ARBA" id="ARBA00022741"/>
    </source>
</evidence>
<evidence type="ECO:0000313" key="7">
    <source>
        <dbReference type="Proteomes" id="UP000199377"/>
    </source>
</evidence>
<keyword evidence="3" id="KW-0175">Coiled coil</keyword>
<feature type="transmembrane region" description="Helical" evidence="5">
    <location>
        <begin position="479"/>
        <end position="503"/>
    </location>
</feature>
<dbReference type="CDD" id="cd05387">
    <property type="entry name" value="BY-kinase"/>
    <property type="match status" value="1"/>
</dbReference>
<evidence type="ECO:0000256" key="4">
    <source>
        <dbReference type="SAM" id="MobiDB-lite"/>
    </source>
</evidence>
<keyword evidence="2" id="KW-0067">ATP-binding</keyword>
<sequence length="671" mass="69713">MIHRSDGEMHFQLVATMLRRRRLLIAGFMATGLALAVAAGAFLPVRWTAKTQLLQETELRDGVEVADPAALDTLVELLLSPGQLRLLAASLAEDPIPPALEGTAPPALPDYRDLVRGLNVFKERRSRLVGVTYVATDPHLAAGVANRAAELFLTRTAERQRAERSAALAAVQARLATARQELDAAEGALRAHRVEFGAAEGAATDAAAAAIAELNRQAGLTRAELLALDDRRAQGPDGGRAPVSPTRLAQDGAAAPAALREGGWRLAAVAPASQAGPSDDAVRGLAPGAADAPGAGAGAAQAEALRLRLGDIDARLRSLRAAAAAGEAQAVRERELVRAAEAAGEVYAGLLRREAELFGRPPAGPPARVVARATVPESPSSPAPALFVFPALLGFGLVGGMTAIALERADQRLRSARDVEEALEVPCLGLVPILRRARRAAPAAALLPEDPFAPYTEAIRAVAVEALSPSSDAGRPPKVLLVTGAATGVGATTLATSLALYLARLRRRTLLIDLDIRRPGVAAALGLGARTRARTLTREAIVASAAPGLDVLPAPLPGGDPVETLSRPEFRALLSELREAYDCVVIDAAPPAGATETRLLASLADQAILAVRWGATQAPEARAALHGLRLAGGVSAVVARADMRAHARRREPLGPGPRARARPRSAANLFA</sequence>
<evidence type="ECO:0000256" key="2">
    <source>
        <dbReference type="ARBA" id="ARBA00022840"/>
    </source>
</evidence>
<dbReference type="RefSeq" id="WP_092861331.1">
    <property type="nucleotide sequence ID" value="NZ_FOQH01000007.1"/>
</dbReference>
<dbReference type="SUPFAM" id="SSF52540">
    <property type="entry name" value="P-loop containing nucleoside triphosphate hydrolases"/>
    <property type="match status" value="1"/>
</dbReference>
<feature type="coiled-coil region" evidence="3">
    <location>
        <begin position="168"/>
        <end position="195"/>
    </location>
</feature>
<dbReference type="AlphaFoldDB" id="A0A1I3IWR6"/>
<reference evidence="6 7" key="1">
    <citation type="submission" date="2016-10" db="EMBL/GenBank/DDBJ databases">
        <authorList>
            <person name="de Groot N.N."/>
        </authorList>
    </citation>
    <scope>NUCLEOTIDE SEQUENCE [LARGE SCALE GENOMIC DNA]</scope>
    <source>
        <strain evidence="6 7">CGMCC 1.11030</strain>
    </source>
</reference>